<keyword evidence="8 14" id="KW-1133">Transmembrane helix</keyword>
<sequence length="169" mass="18805">MKLPSSRIFFFLAGLFCAGLLVFAMFLEYVLGLDPCPLCLSQRIVLIFIAIIALLAILQHSSQAYRIYGAITALAAAGGMWLAGRQIWLQHLPEEQAPACMPGLDYLKEFLPASEIIKIMITGTGDCTEVQWTFLSLSIPSWTFIAFTGFLIFGITEVVRQSRPKNVWL</sequence>
<feature type="transmembrane region" description="Helical" evidence="14">
    <location>
        <begin position="42"/>
        <end position="58"/>
    </location>
</feature>
<evidence type="ECO:0000256" key="14">
    <source>
        <dbReference type="SAM" id="Phobius"/>
    </source>
</evidence>
<keyword evidence="12" id="KW-0143">Chaperone</keyword>
<protein>
    <submittedName>
        <fullName evidence="15">Disulfide bond formation protein B</fullName>
    </submittedName>
</protein>
<evidence type="ECO:0000256" key="10">
    <source>
        <dbReference type="ARBA" id="ARBA00023136"/>
    </source>
</evidence>
<evidence type="ECO:0000256" key="12">
    <source>
        <dbReference type="ARBA" id="ARBA00023186"/>
    </source>
</evidence>
<evidence type="ECO:0000256" key="3">
    <source>
        <dbReference type="ARBA" id="ARBA00022448"/>
    </source>
</evidence>
<keyword evidence="5" id="KW-0997">Cell inner membrane</keyword>
<dbReference type="InterPro" id="IPR023380">
    <property type="entry name" value="DsbB-like_sf"/>
</dbReference>
<dbReference type="GO" id="GO:0005886">
    <property type="term" value="C:plasma membrane"/>
    <property type="evidence" value="ECO:0007669"/>
    <property type="project" value="UniProtKB-SubCell"/>
</dbReference>
<dbReference type="InterPro" id="IPR050183">
    <property type="entry name" value="DsbB"/>
</dbReference>
<dbReference type="InterPro" id="IPR022920">
    <property type="entry name" value="Disulphide_bond_form_DsbB"/>
</dbReference>
<dbReference type="Pfam" id="PF02600">
    <property type="entry name" value="DsbB"/>
    <property type="match status" value="1"/>
</dbReference>
<keyword evidence="3" id="KW-0813">Transport</keyword>
<dbReference type="PANTHER" id="PTHR36570:SF3">
    <property type="entry name" value="DISULFIDE BOND FORMATION PROTEIN B"/>
    <property type="match status" value="1"/>
</dbReference>
<evidence type="ECO:0000256" key="11">
    <source>
        <dbReference type="ARBA" id="ARBA00023157"/>
    </source>
</evidence>
<keyword evidence="6 14" id="KW-0812">Transmembrane</keyword>
<dbReference type="GO" id="GO:0006457">
    <property type="term" value="P:protein folding"/>
    <property type="evidence" value="ECO:0007669"/>
    <property type="project" value="InterPro"/>
</dbReference>
<dbReference type="EMBL" id="NSIT01000007">
    <property type="protein sequence ID" value="PJE80728.1"/>
    <property type="molecule type" value="Genomic_DNA"/>
</dbReference>
<name>A0A2H9TC85_9ZZZZ</name>
<keyword evidence="9" id="KW-0560">Oxidoreductase</keyword>
<evidence type="ECO:0000256" key="9">
    <source>
        <dbReference type="ARBA" id="ARBA00023002"/>
    </source>
</evidence>
<dbReference type="PANTHER" id="PTHR36570">
    <property type="entry name" value="DISULFIDE BOND FORMATION PROTEIN B"/>
    <property type="match status" value="1"/>
</dbReference>
<evidence type="ECO:0000256" key="1">
    <source>
        <dbReference type="ARBA" id="ARBA00004429"/>
    </source>
</evidence>
<keyword evidence="4" id="KW-1003">Cell membrane</keyword>
<keyword evidence="10 14" id="KW-0472">Membrane</keyword>
<keyword evidence="13" id="KW-0676">Redox-active center</keyword>
<accession>A0A2H9TC85</accession>
<comment type="subcellular location">
    <subcellularLocation>
        <location evidence="1">Cell inner membrane</location>
        <topology evidence="1">Multi-pass membrane protein</topology>
    </subcellularLocation>
</comment>
<comment type="caution">
    <text evidence="15">The sequence shown here is derived from an EMBL/GenBank/DDBJ whole genome shotgun (WGS) entry which is preliminary data.</text>
</comment>
<keyword evidence="7" id="KW-0249">Electron transport</keyword>
<proteinExistence type="inferred from homology"/>
<evidence type="ECO:0000256" key="4">
    <source>
        <dbReference type="ARBA" id="ARBA00022475"/>
    </source>
</evidence>
<evidence type="ECO:0000256" key="7">
    <source>
        <dbReference type="ARBA" id="ARBA00022982"/>
    </source>
</evidence>
<feature type="transmembrane region" description="Helical" evidence="14">
    <location>
        <begin position="139"/>
        <end position="159"/>
    </location>
</feature>
<keyword evidence="11" id="KW-1015">Disulfide bond</keyword>
<dbReference type="GO" id="GO:0015035">
    <property type="term" value="F:protein-disulfide reductase activity"/>
    <property type="evidence" value="ECO:0007669"/>
    <property type="project" value="InterPro"/>
</dbReference>
<dbReference type="AlphaFoldDB" id="A0A2H9TC85"/>
<dbReference type="SUPFAM" id="SSF158442">
    <property type="entry name" value="DsbB-like"/>
    <property type="match status" value="1"/>
</dbReference>
<evidence type="ECO:0000256" key="8">
    <source>
        <dbReference type="ARBA" id="ARBA00022989"/>
    </source>
</evidence>
<dbReference type="HAMAP" id="MF_00286">
    <property type="entry name" value="DsbB"/>
    <property type="match status" value="1"/>
</dbReference>
<dbReference type="InterPro" id="IPR003752">
    <property type="entry name" value="DiS_bond_form_DsbB/BdbC"/>
</dbReference>
<dbReference type="Gene3D" id="1.20.1550.10">
    <property type="entry name" value="DsbB-like"/>
    <property type="match status" value="1"/>
</dbReference>
<gene>
    <name evidence="15" type="primary">dsbB</name>
    <name evidence="15" type="ORF">CI610_00278</name>
</gene>
<evidence type="ECO:0000313" key="15">
    <source>
        <dbReference type="EMBL" id="PJE80728.1"/>
    </source>
</evidence>
<evidence type="ECO:0000256" key="2">
    <source>
        <dbReference type="ARBA" id="ARBA00008823"/>
    </source>
</evidence>
<evidence type="ECO:0000256" key="13">
    <source>
        <dbReference type="ARBA" id="ARBA00023284"/>
    </source>
</evidence>
<evidence type="ECO:0000256" key="6">
    <source>
        <dbReference type="ARBA" id="ARBA00022692"/>
    </source>
</evidence>
<evidence type="ECO:0000256" key="5">
    <source>
        <dbReference type="ARBA" id="ARBA00022519"/>
    </source>
</evidence>
<comment type="similarity">
    <text evidence="2">Belongs to the DsbB family.</text>
</comment>
<feature type="transmembrane region" description="Helical" evidence="14">
    <location>
        <begin position="65"/>
        <end position="83"/>
    </location>
</feature>
<reference evidence="15" key="1">
    <citation type="journal article" date="2017" name="Appl. Environ. Microbiol.">
        <title>Molecular characterization of an Endozoicomonas-like organism causing infection in king scallop Pecten maximus L.</title>
        <authorList>
            <person name="Cano I."/>
            <person name="van Aerle R."/>
            <person name="Ross S."/>
            <person name="Verner-Jeffreys D.W."/>
            <person name="Paley R.K."/>
            <person name="Rimmer G."/>
            <person name="Ryder D."/>
            <person name="Hooper P."/>
            <person name="Stone D."/>
            <person name="Feist S.W."/>
        </authorList>
    </citation>
    <scope>NUCLEOTIDE SEQUENCE</scope>
</reference>
<organism evidence="15">
    <name type="scientific">invertebrate metagenome</name>
    <dbReference type="NCBI Taxonomy" id="1711999"/>
    <lineage>
        <taxon>unclassified sequences</taxon>
        <taxon>metagenomes</taxon>
        <taxon>organismal metagenomes</taxon>
    </lineage>
</organism>